<dbReference type="CDD" id="cd02440">
    <property type="entry name" value="AdoMet_MTases"/>
    <property type="match status" value="1"/>
</dbReference>
<sequence>MAPSGRSLARVMTSAVPRSGEPVVVELGPGTGAFTTSIQERLGGRGRHVAVELNERLARGLVLSHPGVDVAQADARALASVLAERGLSTADVVVSGLPWATFSARDQSDILSAVVAVLPPHGAFTTFAYVHARWSAPARRIAGALHAHFEEVVVGRTVWDNLPPALVYHCRRPVR</sequence>
<dbReference type="GO" id="GO:0032259">
    <property type="term" value="P:methylation"/>
    <property type="evidence" value="ECO:0007669"/>
    <property type="project" value="UniProtKB-KW"/>
</dbReference>
<keyword evidence="3" id="KW-1185">Reference proteome</keyword>
<comment type="caution">
    <text evidence="2">The sequence shown here is derived from an EMBL/GenBank/DDBJ whole genome shotgun (WGS) entry which is preliminary data.</text>
</comment>
<dbReference type="GO" id="GO:0008168">
    <property type="term" value="F:methyltransferase activity"/>
    <property type="evidence" value="ECO:0007669"/>
    <property type="project" value="UniProtKB-KW"/>
</dbReference>
<dbReference type="Proteomes" id="UP000004217">
    <property type="component" value="Unassembled WGS sequence"/>
</dbReference>
<dbReference type="InterPro" id="IPR041698">
    <property type="entry name" value="Methyltransf_25"/>
</dbReference>
<dbReference type="EMBL" id="AGBF01000315">
    <property type="protein sequence ID" value="EGX54829.1"/>
    <property type="molecule type" value="Genomic_DNA"/>
</dbReference>
<dbReference type="AlphaFoldDB" id="G2GNU0"/>
<keyword evidence="2" id="KW-0808">Transferase</keyword>
<evidence type="ECO:0000313" key="2">
    <source>
        <dbReference type="EMBL" id="EGX54829.1"/>
    </source>
</evidence>
<dbReference type="InterPro" id="IPR029063">
    <property type="entry name" value="SAM-dependent_MTases_sf"/>
</dbReference>
<accession>G2GNU0</accession>
<feature type="domain" description="Methyltransferase" evidence="1">
    <location>
        <begin position="24"/>
        <end position="122"/>
    </location>
</feature>
<protein>
    <submittedName>
        <fullName evidence="2">Ribosomal RNA adenine dimethylase</fullName>
    </submittedName>
</protein>
<dbReference type="Gene3D" id="3.40.50.150">
    <property type="entry name" value="Vaccinia Virus protein VP39"/>
    <property type="match status" value="1"/>
</dbReference>
<dbReference type="PATRIC" id="fig|700597.3.peg.7000"/>
<organism evidence="2 3">
    <name type="scientific">Streptomyces zinciresistens K42</name>
    <dbReference type="NCBI Taxonomy" id="700597"/>
    <lineage>
        <taxon>Bacteria</taxon>
        <taxon>Bacillati</taxon>
        <taxon>Actinomycetota</taxon>
        <taxon>Actinomycetes</taxon>
        <taxon>Kitasatosporales</taxon>
        <taxon>Streptomycetaceae</taxon>
        <taxon>Streptomyces</taxon>
    </lineage>
</organism>
<evidence type="ECO:0000313" key="3">
    <source>
        <dbReference type="Proteomes" id="UP000004217"/>
    </source>
</evidence>
<gene>
    <name evidence="2" type="ORF">SZN_35977</name>
</gene>
<evidence type="ECO:0000259" key="1">
    <source>
        <dbReference type="Pfam" id="PF13649"/>
    </source>
</evidence>
<reference evidence="2 3" key="1">
    <citation type="submission" date="2011-08" db="EMBL/GenBank/DDBJ databases">
        <authorList>
            <person name="Lin Y."/>
            <person name="Hao X."/>
            <person name="Johnstone L."/>
            <person name="Miller S.J."/>
            <person name="Wei G."/>
            <person name="Rensing C."/>
        </authorList>
    </citation>
    <scope>NUCLEOTIDE SEQUENCE [LARGE SCALE GENOMIC DNA]</scope>
    <source>
        <strain evidence="2 3">K42</strain>
    </source>
</reference>
<proteinExistence type="predicted"/>
<keyword evidence="2" id="KW-0489">Methyltransferase</keyword>
<dbReference type="Pfam" id="PF13649">
    <property type="entry name" value="Methyltransf_25"/>
    <property type="match status" value="1"/>
</dbReference>
<dbReference type="SUPFAM" id="SSF53335">
    <property type="entry name" value="S-adenosyl-L-methionine-dependent methyltransferases"/>
    <property type="match status" value="1"/>
</dbReference>
<name>G2GNU0_9ACTN</name>